<keyword evidence="3" id="KW-1185">Reference proteome</keyword>
<reference evidence="2 3" key="1">
    <citation type="submission" date="2024-01" db="EMBL/GenBank/DDBJ databases">
        <title>A draft genome for a cacao thread blight-causing isolate of Paramarasmius palmivorus.</title>
        <authorList>
            <person name="Baruah I.K."/>
            <person name="Bukari Y."/>
            <person name="Amoako-Attah I."/>
            <person name="Meinhardt L.W."/>
            <person name="Bailey B.A."/>
            <person name="Cohen S.P."/>
        </authorList>
    </citation>
    <scope>NUCLEOTIDE SEQUENCE [LARGE SCALE GENOMIC DNA]</scope>
    <source>
        <strain evidence="2 3">GH-12</strain>
    </source>
</reference>
<evidence type="ECO:0000313" key="3">
    <source>
        <dbReference type="Proteomes" id="UP001383192"/>
    </source>
</evidence>
<protein>
    <submittedName>
        <fullName evidence="2">Slightly ste11-like protein</fullName>
    </submittedName>
</protein>
<accession>A0AAW0CSG7</accession>
<comment type="caution">
    <text evidence="2">The sequence shown here is derived from an EMBL/GenBank/DDBJ whole genome shotgun (WGS) entry which is preliminary data.</text>
</comment>
<feature type="region of interest" description="Disordered" evidence="1">
    <location>
        <begin position="63"/>
        <end position="99"/>
    </location>
</feature>
<evidence type="ECO:0000256" key="1">
    <source>
        <dbReference type="SAM" id="MobiDB-lite"/>
    </source>
</evidence>
<feature type="compositionally biased region" description="Basic and acidic residues" evidence="1">
    <location>
        <begin position="69"/>
        <end position="93"/>
    </location>
</feature>
<dbReference type="Proteomes" id="UP001383192">
    <property type="component" value="Unassembled WGS sequence"/>
</dbReference>
<evidence type="ECO:0000313" key="2">
    <source>
        <dbReference type="EMBL" id="KAK7041833.1"/>
    </source>
</evidence>
<dbReference type="EMBL" id="JAYKXP010000032">
    <property type="protein sequence ID" value="KAK7041833.1"/>
    <property type="molecule type" value="Genomic_DNA"/>
</dbReference>
<dbReference type="AlphaFoldDB" id="A0AAW0CSG7"/>
<name>A0AAW0CSG7_9AGAR</name>
<organism evidence="2 3">
    <name type="scientific">Paramarasmius palmivorus</name>
    <dbReference type="NCBI Taxonomy" id="297713"/>
    <lineage>
        <taxon>Eukaryota</taxon>
        <taxon>Fungi</taxon>
        <taxon>Dikarya</taxon>
        <taxon>Basidiomycota</taxon>
        <taxon>Agaricomycotina</taxon>
        <taxon>Agaricomycetes</taxon>
        <taxon>Agaricomycetidae</taxon>
        <taxon>Agaricales</taxon>
        <taxon>Marasmiineae</taxon>
        <taxon>Marasmiaceae</taxon>
        <taxon>Paramarasmius</taxon>
    </lineage>
</organism>
<proteinExistence type="predicted"/>
<gene>
    <name evidence="2" type="primary">RFG1_2</name>
    <name evidence="2" type="ORF">VNI00_009122</name>
</gene>
<sequence length="227" mass="24825">MVALEEFSSVSALASHPVDVSYHADVSSIASISDFLRRLPLEVLETVAFHFVVQKYINSDANGEPDQLEYNHPHCPSEPDHAPKDPEDAHESDSGTMFSRNSGVSISGGQFNNVSGDQVHIASSSSSSCSSFYVLGIPQSIPTIQFKDGELVPDFAPYLIQIASTVDVDQSWILGTSMRWLSHQLSQIGSINIDMDVSQFGQLVLLLAYHSFEPQITRFIAEAPLLL</sequence>